<protein>
    <submittedName>
        <fullName evidence="1">Uncharacterized protein</fullName>
    </submittedName>
</protein>
<keyword evidence="2" id="KW-1185">Reference proteome</keyword>
<name>A0ABU7DLL2_9TELE</name>
<comment type="caution">
    <text evidence="1">The sequence shown here is derived from an EMBL/GenBank/DDBJ whole genome shotgun (WGS) entry which is preliminary data.</text>
</comment>
<sequence>MAKKERFRHLLENIDLLPQDKQGDTALQLFPVLLPAAPYKVGRRVFRSSNLEVQKAFIDIQPVGTNMVEYLQSATTEYPYVLILGYRQCYSQAFLIIHKWICFGTPISFGCC</sequence>
<evidence type="ECO:0000313" key="2">
    <source>
        <dbReference type="Proteomes" id="UP001352852"/>
    </source>
</evidence>
<organism evidence="1 2">
    <name type="scientific">Characodon lateralis</name>
    <dbReference type="NCBI Taxonomy" id="208331"/>
    <lineage>
        <taxon>Eukaryota</taxon>
        <taxon>Metazoa</taxon>
        <taxon>Chordata</taxon>
        <taxon>Craniata</taxon>
        <taxon>Vertebrata</taxon>
        <taxon>Euteleostomi</taxon>
        <taxon>Actinopterygii</taxon>
        <taxon>Neopterygii</taxon>
        <taxon>Teleostei</taxon>
        <taxon>Neoteleostei</taxon>
        <taxon>Acanthomorphata</taxon>
        <taxon>Ovalentaria</taxon>
        <taxon>Atherinomorphae</taxon>
        <taxon>Cyprinodontiformes</taxon>
        <taxon>Goodeidae</taxon>
        <taxon>Characodon</taxon>
    </lineage>
</organism>
<accession>A0ABU7DLL2</accession>
<proteinExistence type="predicted"/>
<gene>
    <name evidence="1" type="ORF">CHARACLAT_031814</name>
</gene>
<dbReference type="EMBL" id="JAHUTJ010029913">
    <property type="protein sequence ID" value="MED6275943.1"/>
    <property type="molecule type" value="Genomic_DNA"/>
</dbReference>
<evidence type="ECO:0000313" key="1">
    <source>
        <dbReference type="EMBL" id="MED6275943.1"/>
    </source>
</evidence>
<dbReference type="Proteomes" id="UP001352852">
    <property type="component" value="Unassembled WGS sequence"/>
</dbReference>
<reference evidence="1 2" key="1">
    <citation type="submission" date="2021-06" db="EMBL/GenBank/DDBJ databases">
        <authorList>
            <person name="Palmer J.M."/>
        </authorList>
    </citation>
    <scope>NUCLEOTIDE SEQUENCE [LARGE SCALE GENOMIC DNA]</scope>
    <source>
        <strain evidence="1 2">CL_MEX2019</strain>
        <tissue evidence="1">Muscle</tissue>
    </source>
</reference>